<dbReference type="STRING" id="470145.BACCOP_00869"/>
<keyword evidence="1" id="KW-1133">Transmembrane helix</keyword>
<feature type="transmembrane region" description="Helical" evidence="1">
    <location>
        <begin position="18"/>
        <end position="39"/>
    </location>
</feature>
<keyword evidence="1" id="KW-0812">Transmembrane</keyword>
<sequence>MLTFLKNIGMNQGKQQRILFHTFQFFTPSSPFLFTITLFTNLNQS</sequence>
<evidence type="ECO:0000313" key="2">
    <source>
        <dbReference type="EMBL" id="EDV02078.1"/>
    </source>
</evidence>
<dbReference type="EMBL" id="ABIY02000064">
    <property type="protein sequence ID" value="EDV02078.1"/>
    <property type="molecule type" value="Genomic_DNA"/>
</dbReference>
<gene>
    <name evidence="2" type="ORF">BACCOP_00869</name>
</gene>
<comment type="caution">
    <text evidence="2">The sequence shown here is derived from an EMBL/GenBank/DDBJ whole genome shotgun (WGS) entry which is preliminary data.</text>
</comment>
<protein>
    <submittedName>
        <fullName evidence="2">Uncharacterized protein</fullName>
    </submittedName>
</protein>
<keyword evidence="1" id="KW-0472">Membrane</keyword>
<accession>B3JG67</accession>
<evidence type="ECO:0000313" key="3">
    <source>
        <dbReference type="Proteomes" id="UP000003146"/>
    </source>
</evidence>
<organism evidence="2 3">
    <name type="scientific">Phocaeicola coprocola DSM 17136</name>
    <dbReference type="NCBI Taxonomy" id="470145"/>
    <lineage>
        <taxon>Bacteria</taxon>
        <taxon>Pseudomonadati</taxon>
        <taxon>Bacteroidota</taxon>
        <taxon>Bacteroidia</taxon>
        <taxon>Bacteroidales</taxon>
        <taxon>Bacteroidaceae</taxon>
        <taxon>Phocaeicola</taxon>
    </lineage>
</organism>
<dbReference type="Proteomes" id="UP000003146">
    <property type="component" value="Unassembled WGS sequence"/>
</dbReference>
<dbReference type="AlphaFoldDB" id="B3JG67"/>
<evidence type="ECO:0000256" key="1">
    <source>
        <dbReference type="SAM" id="Phobius"/>
    </source>
</evidence>
<proteinExistence type="predicted"/>
<name>B3JG67_9BACT</name>
<dbReference type="HOGENOM" id="CLU_3195967_0_0_10"/>
<reference evidence="2 3" key="1">
    <citation type="submission" date="2008-04" db="EMBL/GenBank/DDBJ databases">
        <title>Draft genome sequence of Bacteroides coprocola (DSM 17136).</title>
        <authorList>
            <person name="Sudarsanam P."/>
            <person name="Ley R."/>
            <person name="Guruge J."/>
            <person name="Turnbaugh P.J."/>
            <person name="Mahowald M."/>
            <person name="Liep D."/>
            <person name="Gordon J."/>
        </authorList>
    </citation>
    <scope>NUCLEOTIDE SEQUENCE [LARGE SCALE GENOMIC DNA]</scope>
    <source>
        <strain evidence="2 3">DSM 17136</strain>
    </source>
</reference>
<reference evidence="2 3" key="2">
    <citation type="submission" date="2008-04" db="EMBL/GenBank/DDBJ databases">
        <authorList>
            <person name="Fulton L."/>
            <person name="Clifton S."/>
            <person name="Fulton B."/>
            <person name="Xu J."/>
            <person name="Minx P."/>
            <person name="Pepin K.H."/>
            <person name="Johnson M."/>
            <person name="Thiruvilangam P."/>
            <person name="Bhonagiri V."/>
            <person name="Nash W.E."/>
            <person name="Mardis E.R."/>
            <person name="Wilson R.K."/>
        </authorList>
    </citation>
    <scope>NUCLEOTIDE SEQUENCE [LARGE SCALE GENOMIC DNA]</scope>
    <source>
        <strain evidence="2 3">DSM 17136</strain>
    </source>
</reference>